<accession>A0A1G1VMD5</accession>
<name>A0A1G1VMD5_9BACT</name>
<organism evidence="1 2">
    <name type="scientific">Candidatus Chisholmbacteria bacterium RIFCSPHIGHO2_01_FULL_49_18</name>
    <dbReference type="NCBI Taxonomy" id="1797590"/>
    <lineage>
        <taxon>Bacteria</taxon>
        <taxon>Candidatus Chisholmiibacteriota</taxon>
    </lineage>
</organism>
<reference evidence="1 2" key="1">
    <citation type="journal article" date="2016" name="Nat. Commun.">
        <title>Thousands of microbial genomes shed light on interconnected biogeochemical processes in an aquifer system.</title>
        <authorList>
            <person name="Anantharaman K."/>
            <person name="Brown C.T."/>
            <person name="Hug L.A."/>
            <person name="Sharon I."/>
            <person name="Castelle C.J."/>
            <person name="Probst A.J."/>
            <person name="Thomas B.C."/>
            <person name="Singh A."/>
            <person name="Wilkins M.J."/>
            <person name="Karaoz U."/>
            <person name="Brodie E.L."/>
            <person name="Williams K.H."/>
            <person name="Hubbard S.S."/>
            <person name="Banfield J.F."/>
        </authorList>
    </citation>
    <scope>NUCLEOTIDE SEQUENCE [LARGE SCALE GENOMIC DNA]</scope>
</reference>
<dbReference type="EMBL" id="MHCI01000014">
    <property type="protein sequence ID" value="OGY16551.1"/>
    <property type="molecule type" value="Genomic_DNA"/>
</dbReference>
<comment type="caution">
    <text evidence="1">The sequence shown here is derived from an EMBL/GenBank/DDBJ whole genome shotgun (WGS) entry which is preliminary data.</text>
</comment>
<evidence type="ECO:0000313" key="2">
    <source>
        <dbReference type="Proteomes" id="UP000179069"/>
    </source>
</evidence>
<evidence type="ECO:0000313" key="1">
    <source>
        <dbReference type="EMBL" id="OGY16551.1"/>
    </source>
</evidence>
<gene>
    <name evidence="1" type="ORF">A2785_03090</name>
</gene>
<sequence length="131" mass="14830">MVTDRTEFELRLAEVDAGFDKVLTQLEAIGGDVTPENIQTKSAAYIEFRQQNPSPEETDNWLNTHTSGQIEQRLIQIAALRHQVEINIELAKERGLDELVGEHEHQLGFLENLNTQSKALGNFMRSSVELL</sequence>
<protein>
    <submittedName>
        <fullName evidence="1">Uncharacterized protein</fullName>
    </submittedName>
</protein>
<dbReference type="AlphaFoldDB" id="A0A1G1VMD5"/>
<proteinExistence type="predicted"/>
<dbReference type="Proteomes" id="UP000179069">
    <property type="component" value="Unassembled WGS sequence"/>
</dbReference>